<dbReference type="CDD" id="cd07329">
    <property type="entry name" value="M56_like"/>
    <property type="match status" value="1"/>
</dbReference>
<proteinExistence type="inferred from homology"/>
<keyword evidence="2 10" id="KW-0645">Protease</keyword>
<organism evidence="13 14">
    <name type="scientific">Actinomadura parmotrematis</name>
    <dbReference type="NCBI Taxonomy" id="2864039"/>
    <lineage>
        <taxon>Bacteria</taxon>
        <taxon>Bacillati</taxon>
        <taxon>Actinomycetota</taxon>
        <taxon>Actinomycetes</taxon>
        <taxon>Streptosporangiales</taxon>
        <taxon>Thermomonosporaceae</taxon>
        <taxon>Actinomadura</taxon>
    </lineage>
</organism>
<dbReference type="Pfam" id="PF01435">
    <property type="entry name" value="Peptidase_M48"/>
    <property type="match status" value="1"/>
</dbReference>
<dbReference type="Proteomes" id="UP000774570">
    <property type="component" value="Unassembled WGS sequence"/>
</dbReference>
<evidence type="ECO:0000259" key="12">
    <source>
        <dbReference type="Pfam" id="PF01435"/>
    </source>
</evidence>
<gene>
    <name evidence="13" type="ORF">K1Y72_07415</name>
</gene>
<evidence type="ECO:0000256" key="3">
    <source>
        <dbReference type="ARBA" id="ARBA00022692"/>
    </source>
</evidence>
<evidence type="ECO:0000256" key="11">
    <source>
        <dbReference type="SAM" id="Phobius"/>
    </source>
</evidence>
<feature type="transmembrane region" description="Helical" evidence="11">
    <location>
        <begin position="12"/>
        <end position="30"/>
    </location>
</feature>
<evidence type="ECO:0000256" key="6">
    <source>
        <dbReference type="ARBA" id="ARBA00022833"/>
    </source>
</evidence>
<comment type="similarity">
    <text evidence="10">Belongs to the peptidase M48 family.</text>
</comment>
<feature type="domain" description="Peptidase M48" evidence="12">
    <location>
        <begin position="80"/>
        <end position="249"/>
    </location>
</feature>
<evidence type="ECO:0000256" key="10">
    <source>
        <dbReference type="RuleBase" id="RU003983"/>
    </source>
</evidence>
<dbReference type="InterPro" id="IPR001915">
    <property type="entry name" value="Peptidase_M48"/>
</dbReference>
<sequence length="251" mass="26045">MTGPQIVHTWREMLFLRVPLVLSVGLVMGLCPDREPLVLALGLSVVLVAFVVLAPLASRPVYGARPLPAGRSERVVAACAAAGVPVRSTLLWDTGNVAAARLTGRPRRRRAVVSGRLLEVLDDAELDAVMAHECAHARLRHGARLRYVTAGACLLAVGAVAVLAAVVPHLWGIAGSLVVPAVLAAQLGTAGRRERAADELAARIASPGALRSALEKTAAANGVGRPAKGRWASAGSDHPGLAARLRRLDGG</sequence>
<evidence type="ECO:0000256" key="5">
    <source>
        <dbReference type="ARBA" id="ARBA00022801"/>
    </source>
</evidence>
<feature type="transmembrane region" description="Helical" evidence="11">
    <location>
        <begin position="36"/>
        <end position="57"/>
    </location>
</feature>
<evidence type="ECO:0000256" key="9">
    <source>
        <dbReference type="ARBA" id="ARBA00023136"/>
    </source>
</evidence>
<evidence type="ECO:0000256" key="8">
    <source>
        <dbReference type="ARBA" id="ARBA00023049"/>
    </source>
</evidence>
<name>A0ABS7FQE5_9ACTN</name>
<dbReference type="Gene3D" id="3.30.2010.10">
    <property type="entry name" value="Metalloproteases ('zincins'), catalytic domain"/>
    <property type="match status" value="1"/>
</dbReference>
<evidence type="ECO:0000256" key="4">
    <source>
        <dbReference type="ARBA" id="ARBA00022723"/>
    </source>
</evidence>
<keyword evidence="4" id="KW-0479">Metal-binding</keyword>
<evidence type="ECO:0000256" key="2">
    <source>
        <dbReference type="ARBA" id="ARBA00022670"/>
    </source>
</evidence>
<dbReference type="PANTHER" id="PTHR43221">
    <property type="entry name" value="PROTEASE HTPX"/>
    <property type="match status" value="1"/>
</dbReference>
<evidence type="ECO:0000313" key="14">
    <source>
        <dbReference type="Proteomes" id="UP000774570"/>
    </source>
</evidence>
<accession>A0ABS7FQE5</accession>
<keyword evidence="14" id="KW-1185">Reference proteome</keyword>
<evidence type="ECO:0000256" key="7">
    <source>
        <dbReference type="ARBA" id="ARBA00022989"/>
    </source>
</evidence>
<keyword evidence="7 11" id="KW-1133">Transmembrane helix</keyword>
<comment type="caution">
    <text evidence="13">The sequence shown here is derived from an EMBL/GenBank/DDBJ whole genome shotgun (WGS) entry which is preliminary data.</text>
</comment>
<dbReference type="GO" id="GO:0008237">
    <property type="term" value="F:metallopeptidase activity"/>
    <property type="evidence" value="ECO:0007669"/>
    <property type="project" value="UniProtKB-KW"/>
</dbReference>
<keyword evidence="8 10" id="KW-0482">Metalloprotease</keyword>
<evidence type="ECO:0000313" key="13">
    <source>
        <dbReference type="EMBL" id="MBW8482190.1"/>
    </source>
</evidence>
<dbReference type="PANTHER" id="PTHR43221:SF2">
    <property type="entry name" value="PROTEASE HTPX HOMOLOG"/>
    <property type="match status" value="1"/>
</dbReference>
<protein>
    <submittedName>
        <fullName evidence="13">M48 family metalloprotease</fullName>
        <ecNumber evidence="13">3.4.24.-</ecNumber>
    </submittedName>
</protein>
<dbReference type="EMBL" id="JAIBOA010000004">
    <property type="protein sequence ID" value="MBW8482190.1"/>
    <property type="molecule type" value="Genomic_DNA"/>
</dbReference>
<reference evidence="13 14" key="1">
    <citation type="submission" date="2021-07" db="EMBL/GenBank/DDBJ databases">
        <title>Actinomadura sp. PM05-2 isolated from lichen.</title>
        <authorList>
            <person name="Somphong A."/>
            <person name="Phongsopitanun W."/>
            <person name="Tanasupawat S."/>
            <person name="Peongsungnone V."/>
        </authorList>
    </citation>
    <scope>NUCLEOTIDE SEQUENCE [LARGE SCALE GENOMIC DNA]</scope>
    <source>
        <strain evidence="13 14">PM05-2</strain>
    </source>
</reference>
<comment type="cofactor">
    <cofactor evidence="10">
        <name>Zn(2+)</name>
        <dbReference type="ChEBI" id="CHEBI:29105"/>
    </cofactor>
    <text evidence="10">Binds 1 zinc ion per subunit.</text>
</comment>
<keyword evidence="9 11" id="KW-0472">Membrane</keyword>
<dbReference type="EC" id="3.4.24.-" evidence="13"/>
<keyword evidence="3 11" id="KW-0812">Transmembrane</keyword>
<feature type="transmembrane region" description="Helical" evidence="11">
    <location>
        <begin position="147"/>
        <end position="167"/>
    </location>
</feature>
<keyword evidence="1" id="KW-1003">Cell membrane</keyword>
<feature type="transmembrane region" description="Helical" evidence="11">
    <location>
        <begin position="173"/>
        <end position="190"/>
    </location>
</feature>
<keyword evidence="6 10" id="KW-0862">Zinc</keyword>
<keyword evidence="5 10" id="KW-0378">Hydrolase</keyword>
<dbReference type="InterPro" id="IPR050083">
    <property type="entry name" value="HtpX_protease"/>
</dbReference>
<dbReference type="RefSeq" id="WP_220164584.1">
    <property type="nucleotide sequence ID" value="NZ_JAIBOA010000004.1"/>
</dbReference>
<evidence type="ECO:0000256" key="1">
    <source>
        <dbReference type="ARBA" id="ARBA00022475"/>
    </source>
</evidence>